<dbReference type="SMART" id="SM00589">
    <property type="entry name" value="PRY"/>
    <property type="match status" value="1"/>
</dbReference>
<reference evidence="8" key="1">
    <citation type="submission" date="2025-08" db="UniProtKB">
        <authorList>
            <consortium name="Ensembl"/>
        </authorList>
    </citation>
    <scope>IDENTIFICATION</scope>
</reference>
<evidence type="ECO:0000256" key="4">
    <source>
        <dbReference type="ARBA" id="ARBA00022656"/>
    </source>
</evidence>
<dbReference type="Proteomes" id="UP000261420">
    <property type="component" value="Unplaced"/>
</dbReference>
<evidence type="ECO:0000313" key="8">
    <source>
        <dbReference type="Ensembl" id="ENSSDUP00000001657.1"/>
    </source>
</evidence>
<keyword evidence="4" id="KW-0800">Toxin</keyword>
<feature type="domain" description="B30.2/SPRY" evidence="7">
    <location>
        <begin position="510"/>
        <end position="716"/>
    </location>
</feature>
<dbReference type="GeneTree" id="ENSGT00390000014380"/>
<dbReference type="InterPro" id="IPR013320">
    <property type="entry name" value="ConA-like_dom_sf"/>
</dbReference>
<dbReference type="InterPro" id="IPR001870">
    <property type="entry name" value="B30.2/SPRY"/>
</dbReference>
<dbReference type="CDD" id="cd16040">
    <property type="entry name" value="SPRY_PRY_SNTX"/>
    <property type="match status" value="1"/>
</dbReference>
<proteinExistence type="inferred from homology"/>
<dbReference type="PRINTS" id="PR01407">
    <property type="entry name" value="BUTYPHLNCDUF"/>
</dbReference>
<dbReference type="Pfam" id="PF21109">
    <property type="entry name" value="Stonustoxin_helical"/>
    <property type="match status" value="1"/>
</dbReference>
<name>A0A3B4T6R7_SERDU</name>
<evidence type="ECO:0000313" key="9">
    <source>
        <dbReference type="Proteomes" id="UP000261420"/>
    </source>
</evidence>
<keyword evidence="5" id="KW-0354">Hemolysis</keyword>
<keyword evidence="6" id="KW-0204">Cytolysis</keyword>
<dbReference type="PANTHER" id="PTHR31594:SF16">
    <property type="entry name" value="SI:CH211-281L24.3"/>
    <property type="match status" value="1"/>
</dbReference>
<dbReference type="InterPro" id="IPR043136">
    <property type="entry name" value="B30.2/SPRY_sf"/>
</dbReference>
<dbReference type="SUPFAM" id="SSF49899">
    <property type="entry name" value="Concanavalin A-like lectins/glucanases"/>
    <property type="match status" value="1"/>
</dbReference>
<dbReference type="GO" id="GO:0090729">
    <property type="term" value="F:toxin activity"/>
    <property type="evidence" value="ECO:0007669"/>
    <property type="project" value="UniProtKB-KW"/>
</dbReference>
<dbReference type="Pfam" id="PF24674">
    <property type="entry name" value="MACPF_SNTX"/>
    <property type="match status" value="1"/>
</dbReference>
<dbReference type="Pfam" id="PF13765">
    <property type="entry name" value="PRY"/>
    <property type="match status" value="1"/>
</dbReference>
<dbReference type="InterPro" id="IPR048997">
    <property type="entry name" value="Stonustoxin-like_helical"/>
</dbReference>
<dbReference type="InterPro" id="IPR040581">
    <property type="entry name" value="Thioredoxin_11"/>
</dbReference>
<evidence type="ECO:0000259" key="7">
    <source>
        <dbReference type="PROSITE" id="PS50188"/>
    </source>
</evidence>
<evidence type="ECO:0000256" key="2">
    <source>
        <dbReference type="ARBA" id="ARBA00006480"/>
    </source>
</evidence>
<organism evidence="8 9">
    <name type="scientific">Seriola dumerili</name>
    <name type="common">Greater amberjack</name>
    <name type="synonym">Caranx dumerili</name>
    <dbReference type="NCBI Taxonomy" id="41447"/>
    <lineage>
        <taxon>Eukaryota</taxon>
        <taxon>Metazoa</taxon>
        <taxon>Chordata</taxon>
        <taxon>Craniata</taxon>
        <taxon>Vertebrata</taxon>
        <taxon>Euteleostomi</taxon>
        <taxon>Actinopterygii</taxon>
        <taxon>Neopterygii</taxon>
        <taxon>Teleostei</taxon>
        <taxon>Neoteleostei</taxon>
        <taxon>Acanthomorphata</taxon>
        <taxon>Carangaria</taxon>
        <taxon>Carangiformes</taxon>
        <taxon>Carangidae</taxon>
        <taxon>Seriola</taxon>
    </lineage>
</organism>
<evidence type="ECO:0000256" key="5">
    <source>
        <dbReference type="ARBA" id="ARBA00022735"/>
    </source>
</evidence>
<keyword evidence="3" id="KW-0964">Secreted</keyword>
<dbReference type="Gene3D" id="2.60.120.920">
    <property type="match status" value="1"/>
</dbReference>
<dbReference type="Pfam" id="PF18078">
    <property type="entry name" value="Thioredoxin_11"/>
    <property type="match status" value="1"/>
</dbReference>
<evidence type="ECO:0000256" key="1">
    <source>
        <dbReference type="ARBA" id="ARBA00004613"/>
    </source>
</evidence>
<dbReference type="GO" id="GO:0031640">
    <property type="term" value="P:killing of cells of another organism"/>
    <property type="evidence" value="ECO:0007669"/>
    <property type="project" value="UniProtKB-KW"/>
</dbReference>
<dbReference type="PANTHER" id="PTHR31594">
    <property type="entry name" value="AIG1-TYPE G DOMAIN-CONTAINING PROTEIN"/>
    <property type="match status" value="1"/>
</dbReference>
<dbReference type="InterPro" id="IPR003879">
    <property type="entry name" value="Butyrophylin_SPRY"/>
</dbReference>
<dbReference type="InterPro" id="IPR006574">
    <property type="entry name" value="PRY"/>
</dbReference>
<evidence type="ECO:0000256" key="3">
    <source>
        <dbReference type="ARBA" id="ARBA00022525"/>
    </source>
</evidence>
<keyword evidence="9" id="KW-1185">Reference proteome</keyword>
<dbReference type="InterPro" id="IPR003877">
    <property type="entry name" value="SPRY_dom"/>
</dbReference>
<dbReference type="InterPro" id="IPR056072">
    <property type="entry name" value="SNTX_MACPF/CDC-like_dom"/>
</dbReference>
<sequence>MSSDITEVSALGRPFTLGMLYDALQHKLIPGVTLWDETTLKGHSVENPQYSSAFEILTSDSIEDKSFLLGVDASLKASFLSGLVEVEGSAKYLNDKKKFHHQSRVTLQYKATTTFKQLSVTDVGKMDTQQTDVIETGLATHVVTGILYGANAFFVFDSEKLEDSSVQDVQGGMKAVIKKIPDFDIEGQVDIKLTDKEKALTDTLSCKFLGDFLLESNPATFEKAVKTYIKLPKLLGKNGENSVPLKVWLLPLKYLNSKPPQEMTEVSVGLVRKVQSALEDLDQLGKRCNDCLEHKVVKHFPKIDEKLRSFQKLCTFYMTTLQQTVAKKLPLIKKGKEDESELEKFLKDRDKSPFSQDKLTKWLDNKQREINVIGSCVDMMEGTEIKIVPGQLELEREVLAPGVEHALCFVFTSLETTEPYLQELADYVDPLKLKGNVGVAPPAQDHWYLSDEVVVSMRGKAKAFHDLAEALKRSRGFRFLAATSANEKYKGANIYHYKDGVLISDDFSRPDLPPVDAIKDRSALIWYASVLTLDPDTANNNLILSEGNRKATHGAQQSYPDRPERFDNFYQVLCREGLTGRCYWEVEWSAGQSEDVAVGVSYKGIFRKGKDELCRIGWNVMSWCLGHRWPPQAPTLYAEHNHKSQFYPPPCTGCTQLGVFLDWPGGTLSYYKISSNTLSHLHTFYAKFTEPLYPAFMIWREGNYFSGAHRLLTKPFSTPCL</sequence>
<dbReference type="PROSITE" id="PS50188">
    <property type="entry name" value="B302_SPRY"/>
    <property type="match status" value="1"/>
</dbReference>
<dbReference type="STRING" id="41447.ENSSDUP00000001657"/>
<dbReference type="SMART" id="SM00449">
    <property type="entry name" value="SPRY"/>
    <property type="match status" value="1"/>
</dbReference>
<evidence type="ECO:0000256" key="6">
    <source>
        <dbReference type="ARBA" id="ARBA00022852"/>
    </source>
</evidence>
<dbReference type="GO" id="GO:0005576">
    <property type="term" value="C:extracellular region"/>
    <property type="evidence" value="ECO:0007669"/>
    <property type="project" value="UniProtKB-SubCell"/>
</dbReference>
<reference evidence="8" key="2">
    <citation type="submission" date="2025-09" db="UniProtKB">
        <authorList>
            <consortium name="Ensembl"/>
        </authorList>
    </citation>
    <scope>IDENTIFICATION</scope>
</reference>
<dbReference type="InterPro" id="IPR052090">
    <property type="entry name" value="Cytolytic_pore-forming_toxin"/>
</dbReference>
<comment type="similarity">
    <text evidence="2">Belongs to the SNTX/VTX toxin family.</text>
</comment>
<accession>A0A3B4T6R7</accession>
<comment type="subcellular location">
    <subcellularLocation>
        <location evidence="1">Secreted</location>
    </subcellularLocation>
</comment>
<dbReference type="AlphaFoldDB" id="A0A3B4T6R7"/>
<protein>
    <submittedName>
        <fullName evidence="8">Stonustoxin subunit alpha-like</fullName>
    </submittedName>
</protein>
<dbReference type="Ensembl" id="ENSSDUT00000001715.1">
    <property type="protein sequence ID" value="ENSSDUP00000001657.1"/>
    <property type="gene ID" value="ENSSDUG00000001018.1"/>
</dbReference>
<dbReference type="Pfam" id="PF00622">
    <property type="entry name" value="SPRY"/>
    <property type="match status" value="1"/>
</dbReference>